<evidence type="ECO:0000313" key="1">
    <source>
        <dbReference type="EMBL" id="RZU39707.1"/>
    </source>
</evidence>
<reference evidence="1 2" key="1">
    <citation type="submission" date="2019-02" db="EMBL/GenBank/DDBJ databases">
        <title>Genomic Encyclopedia of Archaeal and Bacterial Type Strains, Phase II (KMG-II): from individual species to whole genera.</title>
        <authorList>
            <person name="Goeker M."/>
        </authorList>
    </citation>
    <scope>NUCLEOTIDE SEQUENCE [LARGE SCALE GENOMIC DNA]</scope>
    <source>
        <strain evidence="1 2">DSM 18101</strain>
    </source>
</reference>
<dbReference type="EMBL" id="SHKW01000001">
    <property type="protein sequence ID" value="RZU39707.1"/>
    <property type="molecule type" value="Genomic_DNA"/>
</dbReference>
<evidence type="ECO:0000313" key="2">
    <source>
        <dbReference type="Proteomes" id="UP000292958"/>
    </source>
</evidence>
<gene>
    <name evidence="1" type="ORF">BDD14_1096</name>
</gene>
<keyword evidence="2" id="KW-1185">Reference proteome</keyword>
<sequence length="270" mass="31010">MRVTASALRRELSQRNIERARLLAHEVSYGAIPSVLYQGEGNVHGNFLPASYRAICSRPGWRRRLEKKYTGDRWIARSWERTRSELDCASSSDALLMNIFCYPRVLQRSQLCALLGIERGQIPAFGFRPRISLLNGGCDQTEIDMRLGDLLVEAKLTETGFRPATFRLLSRYRDLHEVFEVTELPMSGNTVHAYQLIRGVLAAHSTENSFLLLCDGRRTDLIESWFQVMRAVRIYSLRNRLKLLSWQEIAGTLPERLKNFLEEKYGVSPT</sequence>
<dbReference type="AlphaFoldDB" id="A0A4Q7YPU0"/>
<dbReference type="OrthoDB" id="116667at2"/>
<accession>A0A4Q7YPU0</accession>
<comment type="caution">
    <text evidence="1">The sequence shown here is derived from an EMBL/GenBank/DDBJ whole genome shotgun (WGS) entry which is preliminary data.</text>
</comment>
<protein>
    <submittedName>
        <fullName evidence="1">Uncharacterized protein</fullName>
    </submittedName>
</protein>
<dbReference type="InterPro" id="IPR054333">
    <property type="entry name" value="REase-ARP-assoc"/>
</dbReference>
<name>A0A4Q7YPU0_9BACT</name>
<dbReference type="Pfam" id="PF22558">
    <property type="entry name" value="REase-ARP"/>
    <property type="match status" value="1"/>
</dbReference>
<organism evidence="1 2">
    <name type="scientific">Edaphobacter modestus</name>
    <dbReference type="NCBI Taxonomy" id="388466"/>
    <lineage>
        <taxon>Bacteria</taxon>
        <taxon>Pseudomonadati</taxon>
        <taxon>Acidobacteriota</taxon>
        <taxon>Terriglobia</taxon>
        <taxon>Terriglobales</taxon>
        <taxon>Acidobacteriaceae</taxon>
        <taxon>Edaphobacter</taxon>
    </lineage>
</organism>
<dbReference type="Proteomes" id="UP000292958">
    <property type="component" value="Unassembled WGS sequence"/>
</dbReference>
<dbReference type="RefSeq" id="WP_130417881.1">
    <property type="nucleotide sequence ID" value="NZ_SHKW01000001.1"/>
</dbReference>
<proteinExistence type="predicted"/>